<sequence length="450" mass="49671">MNLNEKLTKLDSVKAEIDAQRPISADQEQKLMQKFRLDWNYHSNAIEGNSLSIGETAALISYGLTAKGKPFKDHLDISGHDTALSALVDLVRNQEPLTEHVIRGLHELMLGGTHDVSTVDDKGGRTTRTIRAGQYKSNPNHVQTEGGIVRQFASPTETPLMMADLLAWYRQELAEKTLHPVVFAAMFHHRFVAIHPFDDGNGRMARIIMNITLMQMGYSPAILRIEDRNPYISSLVQADAGELSSLIDLVADATLRSSELFVKAINGGAIDDLGDFDKQLLLLRQSVLDNNEAESPATAAEMLAVCENLLIPAYRRIEQRLEHIAPMFASAATNSIATLQDGTNIVQKDLGQLAAILPAAAAGRPFLQMQLFFQARAFAKNAKQDFMIQVMCNFGRNDFVVTSTLTGIQTGEHFKSDYARVFTAVDSEQLAKLILTDVLASINKIVRPNN</sequence>
<evidence type="ECO:0000256" key="3">
    <source>
        <dbReference type="PIRSR" id="PIRSR640198-3"/>
    </source>
</evidence>
<organism evidence="5 6">
    <name type="scientific">Caballeronia sordidicola</name>
    <name type="common">Burkholderia sordidicola</name>
    <dbReference type="NCBI Taxonomy" id="196367"/>
    <lineage>
        <taxon>Bacteria</taxon>
        <taxon>Pseudomonadati</taxon>
        <taxon>Pseudomonadota</taxon>
        <taxon>Betaproteobacteria</taxon>
        <taxon>Burkholderiales</taxon>
        <taxon>Burkholderiaceae</taxon>
        <taxon>Caballeronia</taxon>
    </lineage>
</organism>
<dbReference type="PANTHER" id="PTHR13504">
    <property type="entry name" value="FIDO DOMAIN-CONTAINING PROTEIN DDB_G0283145"/>
    <property type="match status" value="1"/>
</dbReference>
<dbReference type="AlphaFoldDB" id="A0A158EWP6"/>
<protein>
    <submittedName>
        <fullName evidence="5">Filamentation induced by cAMP protein Fic</fullName>
    </submittedName>
</protein>
<dbReference type="GO" id="GO:0005524">
    <property type="term" value="F:ATP binding"/>
    <property type="evidence" value="ECO:0007669"/>
    <property type="project" value="UniProtKB-KW"/>
</dbReference>
<reference evidence="5 6" key="1">
    <citation type="submission" date="2016-01" db="EMBL/GenBank/DDBJ databases">
        <authorList>
            <person name="Oliw E.H."/>
        </authorList>
    </citation>
    <scope>NUCLEOTIDE SEQUENCE [LARGE SCALE GENOMIC DNA]</scope>
    <source>
        <strain evidence="5">LMG 22029</strain>
    </source>
</reference>
<dbReference type="InterPro" id="IPR003812">
    <property type="entry name" value="Fido"/>
</dbReference>
<feature type="site" description="Important for autoinhibition of adenylyltransferase activity" evidence="3">
    <location>
        <position position="47"/>
    </location>
</feature>
<dbReference type="Gene3D" id="1.10.3290.10">
    <property type="entry name" value="Fido-like domain"/>
    <property type="match status" value="1"/>
</dbReference>
<dbReference type="PANTHER" id="PTHR13504:SF38">
    <property type="entry name" value="FIDO DOMAIN-CONTAINING PROTEIN"/>
    <property type="match status" value="1"/>
</dbReference>
<dbReference type="PROSITE" id="PS51459">
    <property type="entry name" value="FIDO"/>
    <property type="match status" value="1"/>
</dbReference>
<dbReference type="InterPro" id="IPR036597">
    <property type="entry name" value="Fido-like_dom_sf"/>
</dbReference>
<dbReference type="SUPFAM" id="SSF140931">
    <property type="entry name" value="Fic-like"/>
    <property type="match status" value="1"/>
</dbReference>
<dbReference type="RefSeq" id="WP_060816967.1">
    <property type="nucleotide sequence ID" value="NZ_FCOC02000001.1"/>
</dbReference>
<dbReference type="OrthoDB" id="9813719at2"/>
<feature type="domain" description="Fido" evidence="4">
    <location>
        <begin position="97"/>
        <end position="252"/>
    </location>
</feature>
<evidence type="ECO:0000256" key="2">
    <source>
        <dbReference type="PIRSR" id="PIRSR640198-2"/>
    </source>
</evidence>
<feature type="binding site" evidence="2">
    <location>
        <begin position="199"/>
        <end position="206"/>
    </location>
    <ligand>
        <name>ATP</name>
        <dbReference type="ChEBI" id="CHEBI:30616"/>
    </ligand>
</feature>
<dbReference type="Pfam" id="PF02661">
    <property type="entry name" value="Fic"/>
    <property type="match status" value="1"/>
</dbReference>
<name>A0A158EWP6_CABSO</name>
<dbReference type="InterPro" id="IPR040198">
    <property type="entry name" value="Fido_containing"/>
</dbReference>
<keyword evidence="2" id="KW-0067">ATP-binding</keyword>
<feature type="active site" evidence="1">
    <location>
        <position position="195"/>
    </location>
</feature>
<dbReference type="Proteomes" id="UP000054893">
    <property type="component" value="Unassembled WGS sequence"/>
</dbReference>
<evidence type="ECO:0000313" key="5">
    <source>
        <dbReference type="EMBL" id="SAL11923.1"/>
    </source>
</evidence>
<evidence type="ECO:0000259" key="4">
    <source>
        <dbReference type="PROSITE" id="PS51459"/>
    </source>
</evidence>
<evidence type="ECO:0000256" key="1">
    <source>
        <dbReference type="PIRSR" id="PIRSR640198-1"/>
    </source>
</evidence>
<keyword evidence="2" id="KW-0547">Nucleotide-binding</keyword>
<evidence type="ECO:0000313" key="6">
    <source>
        <dbReference type="Proteomes" id="UP000054893"/>
    </source>
</evidence>
<gene>
    <name evidence="5" type="ORF">AWB64_00455</name>
</gene>
<proteinExistence type="predicted"/>
<dbReference type="EMBL" id="FCOC02000001">
    <property type="protein sequence ID" value="SAL11923.1"/>
    <property type="molecule type" value="Genomic_DNA"/>
</dbReference>
<accession>A0A158EWP6</accession>